<dbReference type="Proteomes" id="UP000255365">
    <property type="component" value="Unassembled WGS sequence"/>
</dbReference>
<evidence type="ECO:0000313" key="2">
    <source>
        <dbReference type="Proteomes" id="UP000255365"/>
    </source>
</evidence>
<organism evidence="1 2">
    <name type="scientific">Pseudomonas jessenii</name>
    <dbReference type="NCBI Taxonomy" id="77298"/>
    <lineage>
        <taxon>Bacteria</taxon>
        <taxon>Pseudomonadati</taxon>
        <taxon>Pseudomonadota</taxon>
        <taxon>Gammaproteobacteria</taxon>
        <taxon>Pseudomonadales</taxon>
        <taxon>Pseudomonadaceae</taxon>
        <taxon>Pseudomonas</taxon>
    </lineage>
</organism>
<accession>A0A370SJN4</accession>
<evidence type="ECO:0000313" key="1">
    <source>
        <dbReference type="EMBL" id="RDL19937.1"/>
    </source>
</evidence>
<protein>
    <submittedName>
        <fullName evidence="1">Uncharacterized protein</fullName>
    </submittedName>
</protein>
<sequence>MTVGLRGNHLSLTSGGKSVTEILPGRFLSGF</sequence>
<comment type="caution">
    <text evidence="1">The sequence shown here is derived from an EMBL/GenBank/DDBJ whole genome shotgun (WGS) entry which is preliminary data.</text>
</comment>
<dbReference type="AlphaFoldDB" id="A0A370SJN4"/>
<name>A0A370SJN4_PSEJE</name>
<dbReference type="EMBL" id="QRAV01000007">
    <property type="protein sequence ID" value="RDL19937.1"/>
    <property type="molecule type" value="Genomic_DNA"/>
</dbReference>
<gene>
    <name evidence="1" type="ORF">DEU51_10777</name>
</gene>
<proteinExistence type="predicted"/>
<reference evidence="1 2" key="1">
    <citation type="submission" date="2018-07" db="EMBL/GenBank/DDBJ databases">
        <title>Genome sequencing of rice bacterial endophytes.</title>
        <authorList>
            <person name="Venturi V."/>
        </authorList>
    </citation>
    <scope>NUCLEOTIDE SEQUENCE [LARGE SCALE GENOMIC DNA]</scope>
    <source>
        <strain evidence="1 2">E2333</strain>
    </source>
</reference>